<evidence type="ECO:0000256" key="1">
    <source>
        <dbReference type="SAM" id="MobiDB-lite"/>
    </source>
</evidence>
<gene>
    <name evidence="3" type="ORF">FC27_GL001805</name>
</gene>
<protein>
    <recommendedName>
        <fullName evidence="5">Lipoprotein</fullName>
    </recommendedName>
</protein>
<evidence type="ECO:0000313" key="4">
    <source>
        <dbReference type="Proteomes" id="UP000051647"/>
    </source>
</evidence>
<dbReference type="Proteomes" id="UP000051647">
    <property type="component" value="Unassembled WGS sequence"/>
</dbReference>
<evidence type="ECO:0000313" key="3">
    <source>
        <dbReference type="EMBL" id="KRL67489.1"/>
    </source>
</evidence>
<evidence type="ECO:0000256" key="2">
    <source>
        <dbReference type="SAM" id="SignalP"/>
    </source>
</evidence>
<reference evidence="3 4" key="1">
    <citation type="journal article" date="2015" name="Genome Announc.">
        <title>Expanding the biotechnology potential of lactobacilli through comparative genomics of 213 strains and associated genera.</title>
        <authorList>
            <person name="Sun Z."/>
            <person name="Harris H.M."/>
            <person name="McCann A."/>
            <person name="Guo C."/>
            <person name="Argimon S."/>
            <person name="Zhang W."/>
            <person name="Yang X."/>
            <person name="Jeffery I.B."/>
            <person name="Cooney J.C."/>
            <person name="Kagawa T.F."/>
            <person name="Liu W."/>
            <person name="Song Y."/>
            <person name="Salvetti E."/>
            <person name="Wrobel A."/>
            <person name="Rasinkangas P."/>
            <person name="Parkhill J."/>
            <person name="Rea M.C."/>
            <person name="O'Sullivan O."/>
            <person name="Ritari J."/>
            <person name="Douillard F.P."/>
            <person name="Paul Ross R."/>
            <person name="Yang R."/>
            <person name="Briner A.E."/>
            <person name="Felis G.E."/>
            <person name="de Vos W.M."/>
            <person name="Barrangou R."/>
            <person name="Klaenhammer T.R."/>
            <person name="Caufield P.W."/>
            <person name="Cui Y."/>
            <person name="Zhang H."/>
            <person name="O'Toole P.W."/>
        </authorList>
    </citation>
    <scope>NUCLEOTIDE SEQUENCE [LARGE SCALE GENOMIC DNA]</scope>
    <source>
        <strain evidence="3 4">DSM 14857</strain>
    </source>
</reference>
<feature type="region of interest" description="Disordered" evidence="1">
    <location>
        <begin position="164"/>
        <end position="221"/>
    </location>
</feature>
<accession>A0A0R1SE80</accession>
<sequence>MRKGVIIVGLLSAMILSGCGHTNGSTSASSPTKTAAEKSSTVKYYQKLSKADKREIKFAFKAKKLKSDFDVSATVKNESKHSVKFKLSDFKVLRSDGTYRKSSREEKLVVKPHETVDIKHLFTGFSATFLNNSGNYFVYKDNENKLSRFNFEIAVGTATKQANQMTTTNGYKPTTNSEAPAATTSPEKGGSSSSSGSSGSSTATQAPAKTPETTNPNATATVLTSPEMATYLYMHSMGYATSIGLRDGITTTATGNGGYKVVDSEFQTPIVTYYNRAGDEIDANGNVISKFATLAGHTAAEPDGFVYNGINYSKY</sequence>
<dbReference type="PATRIC" id="fig|1423815.3.peg.1848"/>
<proteinExistence type="predicted"/>
<keyword evidence="2" id="KW-0732">Signal</keyword>
<organism evidence="3 4">
    <name type="scientific">Companilactobacillus versmoldensis DSM 14857 = KCTC 3814</name>
    <dbReference type="NCBI Taxonomy" id="1423815"/>
    <lineage>
        <taxon>Bacteria</taxon>
        <taxon>Bacillati</taxon>
        <taxon>Bacillota</taxon>
        <taxon>Bacilli</taxon>
        <taxon>Lactobacillales</taxon>
        <taxon>Lactobacillaceae</taxon>
        <taxon>Companilactobacillus</taxon>
    </lineage>
</organism>
<feature type="compositionally biased region" description="Polar residues" evidence="1">
    <location>
        <begin position="164"/>
        <end position="186"/>
    </location>
</feature>
<dbReference type="RefSeq" id="WP_010625420.1">
    <property type="nucleotide sequence ID" value="NZ_AZFA01000005.1"/>
</dbReference>
<dbReference type="OrthoDB" id="2288612at2"/>
<dbReference type="AlphaFoldDB" id="A0A0R1SE80"/>
<dbReference type="EMBL" id="AZFA01000005">
    <property type="protein sequence ID" value="KRL67489.1"/>
    <property type="molecule type" value="Genomic_DNA"/>
</dbReference>
<name>A0A0R1SE80_9LACO</name>
<dbReference type="PROSITE" id="PS51257">
    <property type="entry name" value="PROKAR_LIPOPROTEIN"/>
    <property type="match status" value="1"/>
</dbReference>
<comment type="caution">
    <text evidence="3">The sequence shown here is derived from an EMBL/GenBank/DDBJ whole genome shotgun (WGS) entry which is preliminary data.</text>
</comment>
<feature type="signal peptide" evidence="2">
    <location>
        <begin position="1"/>
        <end position="22"/>
    </location>
</feature>
<feature type="compositionally biased region" description="Low complexity" evidence="1">
    <location>
        <begin position="189"/>
        <end position="221"/>
    </location>
</feature>
<keyword evidence="4" id="KW-1185">Reference proteome</keyword>
<evidence type="ECO:0008006" key="5">
    <source>
        <dbReference type="Google" id="ProtNLM"/>
    </source>
</evidence>
<feature type="chain" id="PRO_5038773477" description="Lipoprotein" evidence="2">
    <location>
        <begin position="23"/>
        <end position="315"/>
    </location>
</feature>